<name>A0A6A3NJN1_9STRA</name>
<proteinExistence type="predicted"/>
<evidence type="ECO:0000313" key="5">
    <source>
        <dbReference type="Proteomes" id="UP000429607"/>
    </source>
</evidence>
<feature type="compositionally biased region" description="Polar residues" evidence="2">
    <location>
        <begin position="348"/>
        <end position="361"/>
    </location>
</feature>
<feature type="coiled-coil region" evidence="1">
    <location>
        <begin position="556"/>
        <end position="583"/>
    </location>
</feature>
<dbReference type="EMBL" id="QXFV01000175">
    <property type="protein sequence ID" value="KAE9047124.1"/>
    <property type="molecule type" value="Genomic_DNA"/>
</dbReference>
<dbReference type="OrthoDB" id="168419at2759"/>
<evidence type="ECO:0000313" key="3">
    <source>
        <dbReference type="EMBL" id="KAE9041240.1"/>
    </source>
</evidence>
<dbReference type="Proteomes" id="UP000429607">
    <property type="component" value="Unassembled WGS sequence"/>
</dbReference>
<feature type="compositionally biased region" description="Polar residues" evidence="2">
    <location>
        <begin position="249"/>
        <end position="258"/>
    </location>
</feature>
<feature type="compositionally biased region" description="Pro residues" evidence="2">
    <location>
        <begin position="107"/>
        <end position="118"/>
    </location>
</feature>
<feature type="region of interest" description="Disordered" evidence="2">
    <location>
        <begin position="1"/>
        <end position="493"/>
    </location>
</feature>
<evidence type="ECO:0000256" key="2">
    <source>
        <dbReference type="SAM" id="MobiDB-lite"/>
    </source>
</evidence>
<dbReference type="AlphaFoldDB" id="A0A6A3NJN1"/>
<feature type="compositionally biased region" description="Pro residues" evidence="2">
    <location>
        <begin position="387"/>
        <end position="414"/>
    </location>
</feature>
<feature type="compositionally biased region" description="Pro residues" evidence="2">
    <location>
        <begin position="436"/>
        <end position="446"/>
    </location>
</feature>
<sequence>MNRLLQHFVADSAGGQGPPASRPPIPAPPQSSGSSYHGGNRGSFQRAAPGGPFYYQPQPSQTHGLEEVPLTSQCTGGVYETVDLNADSSQQHRPPTQQQQQQQRLFTPPPAGYRPPSAPNSQGRPLYKAATPPASRDAPFYQQKAPGSASDLFAAGPPPARELFGGPPSSGGGNPFRRSSSQPANGNGDAAMFGDNGHMTPPKDPFAANGAMFAQNTSQKDPFAAQNGSRLGAQRPQNDPFAAPRSGENRNVFNSSAPGASAQDPFAPKDAEVQQQQQQPTTTEMTANLFASAPSNASADPFASTASHSSSSPFEPPAPSNDGGHHSVASADSLFASPAPTYNGEWAQPTQCAQQTPSPVQAQELFASEAPSASSLFGGSAPSPFQTTPPLPRQPQANAPPSPFKPQTRVPPSPGKIQTGVPPSPAKSSVNVPSSPMKPPVPPPSPMVNASSPPMRPQVTVPGSPVMRPEDHLTPAFGSMKLTTAAKSPLKSGLDVRHMRFPAGRRDDDAMSNAPSIAPSRMSMLSTLDDSLKLSDMYKQMTARLEGEKHDLLKVVSSQAQEIAQMKKHIKSLELQLKKYRSQDA</sequence>
<gene>
    <name evidence="4" type="ORF">PR001_g4334</name>
    <name evidence="3" type="ORF">PR002_g4566</name>
</gene>
<feature type="compositionally biased region" description="Polar residues" evidence="2">
    <location>
        <begin position="371"/>
        <end position="386"/>
    </location>
</feature>
<reference evidence="5 6" key="1">
    <citation type="submission" date="2018-09" db="EMBL/GenBank/DDBJ databases">
        <title>Genomic investigation of the strawberry pathogen Phytophthora fragariae indicates pathogenicity is determined by transcriptional variation in three key races.</title>
        <authorList>
            <person name="Adams T.M."/>
            <person name="Armitage A.D."/>
            <person name="Sobczyk M.K."/>
            <person name="Bates H.J."/>
            <person name="Dunwell J.M."/>
            <person name="Nellist C.F."/>
            <person name="Harrison R.J."/>
        </authorList>
    </citation>
    <scope>NUCLEOTIDE SEQUENCE [LARGE SCALE GENOMIC DNA]</scope>
    <source>
        <strain evidence="4 5">SCRP249</strain>
        <strain evidence="3 6">SCRP324</strain>
    </source>
</reference>
<dbReference type="Proteomes" id="UP000435112">
    <property type="component" value="Unassembled WGS sequence"/>
</dbReference>
<evidence type="ECO:0000313" key="6">
    <source>
        <dbReference type="Proteomes" id="UP000435112"/>
    </source>
</evidence>
<accession>A0A6A3NJN1</accession>
<feature type="compositionally biased region" description="Low complexity" evidence="2">
    <location>
        <begin position="301"/>
        <end position="313"/>
    </location>
</feature>
<organism evidence="3 6">
    <name type="scientific">Phytophthora rubi</name>
    <dbReference type="NCBI Taxonomy" id="129364"/>
    <lineage>
        <taxon>Eukaryota</taxon>
        <taxon>Sar</taxon>
        <taxon>Stramenopiles</taxon>
        <taxon>Oomycota</taxon>
        <taxon>Peronosporomycetes</taxon>
        <taxon>Peronosporales</taxon>
        <taxon>Peronosporaceae</taxon>
        <taxon>Phytophthora</taxon>
    </lineage>
</organism>
<feature type="compositionally biased region" description="Low complexity" evidence="2">
    <location>
        <begin position="91"/>
        <end position="106"/>
    </location>
</feature>
<comment type="caution">
    <text evidence="3">The sequence shown here is derived from an EMBL/GenBank/DDBJ whole genome shotgun (WGS) entry which is preliminary data.</text>
</comment>
<feature type="compositionally biased region" description="Pro residues" evidence="2">
    <location>
        <begin position="20"/>
        <end position="29"/>
    </location>
</feature>
<protein>
    <submittedName>
        <fullName evidence="3">Uncharacterized protein</fullName>
    </submittedName>
</protein>
<evidence type="ECO:0000256" key="1">
    <source>
        <dbReference type="SAM" id="Coils"/>
    </source>
</evidence>
<keyword evidence="1" id="KW-0175">Coiled coil</keyword>
<dbReference type="EMBL" id="QXFU01000179">
    <property type="protein sequence ID" value="KAE9041240.1"/>
    <property type="molecule type" value="Genomic_DNA"/>
</dbReference>
<evidence type="ECO:0000313" key="4">
    <source>
        <dbReference type="EMBL" id="KAE9047124.1"/>
    </source>
</evidence>